<keyword evidence="3" id="KW-0812">Transmembrane</keyword>
<gene>
    <name evidence="5" type="ORF">Pcinc_005070</name>
</gene>
<dbReference type="InterPro" id="IPR000731">
    <property type="entry name" value="SSD"/>
</dbReference>
<keyword evidence="3" id="KW-0472">Membrane</keyword>
<evidence type="ECO:0000256" key="2">
    <source>
        <dbReference type="SAM" id="MobiDB-lite"/>
    </source>
</evidence>
<dbReference type="GO" id="GO:0016020">
    <property type="term" value="C:membrane"/>
    <property type="evidence" value="ECO:0007669"/>
    <property type="project" value="TreeGrafter"/>
</dbReference>
<dbReference type="InterPro" id="IPR053958">
    <property type="entry name" value="HMGCR/SNAP/NPC1-like_SSD"/>
</dbReference>
<feature type="transmembrane region" description="Helical" evidence="3">
    <location>
        <begin position="1071"/>
        <end position="1098"/>
    </location>
</feature>
<dbReference type="Proteomes" id="UP001286313">
    <property type="component" value="Unassembled WGS sequence"/>
</dbReference>
<dbReference type="SUPFAM" id="SSF82866">
    <property type="entry name" value="Multidrug efflux transporter AcrB transmembrane domain"/>
    <property type="match status" value="2"/>
</dbReference>
<feature type="compositionally biased region" description="Low complexity" evidence="2">
    <location>
        <begin position="67"/>
        <end position="105"/>
    </location>
</feature>
<accession>A0AAE1GK67</accession>
<feature type="domain" description="SSD" evidence="4">
    <location>
        <begin position="1056"/>
        <end position="1178"/>
    </location>
</feature>
<feature type="compositionally biased region" description="Polar residues" evidence="2">
    <location>
        <begin position="174"/>
        <end position="192"/>
    </location>
</feature>
<evidence type="ECO:0000313" key="6">
    <source>
        <dbReference type="Proteomes" id="UP001286313"/>
    </source>
</evidence>
<reference evidence="5" key="1">
    <citation type="submission" date="2023-10" db="EMBL/GenBank/DDBJ databases">
        <title>Genome assemblies of two species of porcelain crab, Petrolisthes cinctipes and Petrolisthes manimaculis (Anomura: Porcellanidae).</title>
        <authorList>
            <person name="Angst P."/>
        </authorList>
    </citation>
    <scope>NUCLEOTIDE SEQUENCE</scope>
    <source>
        <strain evidence="5">PB745_01</strain>
        <tissue evidence="5">Gill</tissue>
    </source>
</reference>
<feature type="compositionally biased region" description="Basic and acidic residues" evidence="2">
    <location>
        <begin position="13"/>
        <end position="24"/>
    </location>
</feature>
<feature type="compositionally biased region" description="Polar residues" evidence="2">
    <location>
        <begin position="214"/>
        <end position="257"/>
    </location>
</feature>
<dbReference type="PANTHER" id="PTHR10796:SF130">
    <property type="entry name" value="PATCHED DOMAIN-CONTAINING PROTEIN 3-LIKE PROTEIN"/>
    <property type="match status" value="1"/>
</dbReference>
<dbReference type="Pfam" id="PF12349">
    <property type="entry name" value="Sterol-sensing"/>
    <property type="match status" value="1"/>
</dbReference>
<dbReference type="EMBL" id="JAWQEG010000378">
    <property type="protein sequence ID" value="KAK3891018.1"/>
    <property type="molecule type" value="Genomic_DNA"/>
</dbReference>
<feature type="compositionally biased region" description="Basic and acidic residues" evidence="2">
    <location>
        <begin position="146"/>
        <end position="155"/>
    </location>
</feature>
<comment type="caution">
    <text evidence="5">The sequence shown here is derived from an EMBL/GenBank/DDBJ whole genome shotgun (WGS) entry which is preliminary data.</text>
</comment>
<feature type="compositionally biased region" description="Polar residues" evidence="2">
    <location>
        <begin position="1209"/>
        <end position="1223"/>
    </location>
</feature>
<feature type="region of interest" description="Disordered" evidence="2">
    <location>
        <begin position="174"/>
        <end position="257"/>
    </location>
</feature>
<evidence type="ECO:0000259" key="4">
    <source>
        <dbReference type="PROSITE" id="PS50156"/>
    </source>
</evidence>
<feature type="domain" description="SSD" evidence="4">
    <location>
        <begin position="615"/>
        <end position="771"/>
    </location>
</feature>
<keyword evidence="6" id="KW-1185">Reference proteome</keyword>
<dbReference type="PROSITE" id="PS50156">
    <property type="entry name" value="SSD"/>
    <property type="match status" value="2"/>
</dbReference>
<feature type="transmembrane region" description="Helical" evidence="3">
    <location>
        <begin position="678"/>
        <end position="698"/>
    </location>
</feature>
<feature type="transmembrane region" description="Helical" evidence="3">
    <location>
        <begin position="616"/>
        <end position="634"/>
    </location>
</feature>
<comment type="similarity">
    <text evidence="1">Belongs to the patched family.</text>
</comment>
<feature type="region of interest" description="Disordered" evidence="2">
    <location>
        <begin position="1200"/>
        <end position="1223"/>
    </location>
</feature>
<evidence type="ECO:0000256" key="3">
    <source>
        <dbReference type="SAM" id="Phobius"/>
    </source>
</evidence>
<organism evidence="5 6">
    <name type="scientific">Petrolisthes cinctipes</name>
    <name type="common">Flat porcelain crab</name>
    <dbReference type="NCBI Taxonomy" id="88211"/>
    <lineage>
        <taxon>Eukaryota</taxon>
        <taxon>Metazoa</taxon>
        <taxon>Ecdysozoa</taxon>
        <taxon>Arthropoda</taxon>
        <taxon>Crustacea</taxon>
        <taxon>Multicrustacea</taxon>
        <taxon>Malacostraca</taxon>
        <taxon>Eumalacostraca</taxon>
        <taxon>Eucarida</taxon>
        <taxon>Decapoda</taxon>
        <taxon>Pleocyemata</taxon>
        <taxon>Anomura</taxon>
        <taxon>Galatheoidea</taxon>
        <taxon>Porcellanidae</taxon>
        <taxon>Petrolisthes</taxon>
    </lineage>
</organism>
<dbReference type="Gene3D" id="1.20.1640.10">
    <property type="entry name" value="Multidrug efflux transporter AcrB transmembrane domain"/>
    <property type="match status" value="2"/>
</dbReference>
<proteinExistence type="inferred from homology"/>
<dbReference type="PANTHER" id="PTHR10796">
    <property type="entry name" value="PATCHED-RELATED"/>
    <property type="match status" value="1"/>
</dbReference>
<feature type="compositionally biased region" description="Low complexity" evidence="2">
    <location>
        <begin position="193"/>
        <end position="213"/>
    </location>
</feature>
<protein>
    <recommendedName>
        <fullName evidence="4">SSD domain-containing protein</fullName>
    </recommendedName>
</protein>
<dbReference type="AlphaFoldDB" id="A0AAE1GK67"/>
<feature type="transmembrane region" description="Helical" evidence="3">
    <location>
        <begin position="748"/>
        <end position="770"/>
    </location>
</feature>
<evidence type="ECO:0000256" key="1">
    <source>
        <dbReference type="ARBA" id="ARBA00005585"/>
    </source>
</evidence>
<evidence type="ECO:0000313" key="5">
    <source>
        <dbReference type="EMBL" id="KAK3891018.1"/>
    </source>
</evidence>
<feature type="transmembrane region" description="Helical" evidence="3">
    <location>
        <begin position="1032"/>
        <end position="1065"/>
    </location>
</feature>
<sequence length="1223" mass="134369">MPFTSRSSSSSSDTEHSGEMDVKDPPGATDNPPGGGVMATEGSSDSNGTPPPSPAPTTNTNKDDTNTTHTHTTNTNNDDTNTTQTHTNNTNKDDTNTTQTHTNNTNKDDTNTTHTHANNTNTQSHTNNSPSTHTINNNNTSPCTHTNDDNNDGNKTHTSSHALTNTCTTLNHINNSPVHTKNSPIHTNNSPIHTNNSPTHTNNDTTTCNNSSHDLSNTQTTHTSSGLTHKNHHNSSLTHKNGPSHIHTNGDSHTPSFSGEIIAVELDQHEANSKPSHQGDDNNTVKVNGRSQSWLSSISQWIIQEMEDTFESYGRRIATHPILAITFCISLTLLCAIGSLRFSTELRPYRLWIPQDSEFIRVLDWQVKNFPSSYRQQIVVWEADNILTARAVQEMWRLHKRVSDLSLDNGKTSWETVCARVPSLPRHKEPDISDYDDFDFGSLRRRRETPNPNNDDLSLALPRDLYCNNLASLPKLCLETSLLEVWGYDEEVIWGLSDDKVLQDVNTAHLSEVYGYKVNFTSYLGSIKFDEAGQIASAGAATHLWVSLIDQNVVDQGDYEVDQGNGQMVDSAGFAWEKAWVDIVLNDTSRSKDVHAFAKAASSFGNVSDGNILGDVKWLMVGVILMSIFVNLTLGRRNLVEQRPLLAIMGMLSVAQAVAISYGVCSVMGVPFCPINSILPMLLMGLGVDDMFIIISMWESAGPGDRIERAGRTMRHAGVAITVTSLTDVTAFAVGASTDLPALRSFCLYAAVGILAVYLMQATFFLAWLVMDEKRLEENRNGLVWFVKHQDWTPSSCSQVDLMKTFFKKWFTPFILSTPVRVIVIFGTGCLVTTSIWATMQLKQEFNPMWFIPSSSYLYKTFQVFTKHFPEAGESGYIYFANVTLPDDLPKLYNFTHNLIDSRVVVSVDAWFTAFQEYMTLMPGAENSTLTNSLLHDILSVFLQSSSGALYRTDVTVNGQLECHQPAPPVTSFRIGITHRPVNTPADQAVALNTIKSLVSSVPIQGYKAAWAQAYSIWETNEIVGYELWRNVVLAWIVVGLVTLVLLASLSAAMLVLMCVTATVIGVSATMWFWGLTIDTVSCIALVLAIGLSVDYAAHIAHGFLAARGTSSKKERAKIALQGAGSAVLQGGLSTLLSFLLLAGSSSHVFITFFKVFTSASILGLFYGLVFLPVMLSLIGPEAYSVVNGDEKLMVTTANHSSHSHHTHINQTFTPDQEPSKLS</sequence>
<feature type="region of interest" description="Disordered" evidence="2">
    <location>
        <begin position="1"/>
        <end position="160"/>
    </location>
</feature>
<feature type="compositionally biased region" description="Low complexity" evidence="2">
    <location>
        <begin position="1"/>
        <end position="12"/>
    </location>
</feature>
<feature type="compositionally biased region" description="Low complexity" evidence="2">
    <location>
        <begin position="112"/>
        <end position="140"/>
    </location>
</feature>
<name>A0AAE1GK67_PETCI</name>
<feature type="transmembrane region" description="Helical" evidence="3">
    <location>
        <begin position="1119"/>
        <end position="1143"/>
    </location>
</feature>
<dbReference type="InterPro" id="IPR051697">
    <property type="entry name" value="Patched_domain-protein"/>
</dbReference>
<feature type="transmembrane region" description="Helical" evidence="3">
    <location>
        <begin position="718"/>
        <end position="736"/>
    </location>
</feature>
<feature type="transmembrane region" description="Helical" evidence="3">
    <location>
        <begin position="1149"/>
        <end position="1172"/>
    </location>
</feature>
<feature type="transmembrane region" description="Helical" evidence="3">
    <location>
        <begin position="646"/>
        <end position="672"/>
    </location>
</feature>
<keyword evidence="3" id="KW-1133">Transmembrane helix</keyword>